<dbReference type="HAMAP" id="MF_01129">
    <property type="entry name" value="PPase_energized_pump"/>
    <property type="match status" value="1"/>
</dbReference>
<keyword evidence="3" id="KW-0813">Transport</keyword>
<evidence type="ECO:0000256" key="6">
    <source>
        <dbReference type="ARBA" id="ARBA00022967"/>
    </source>
</evidence>
<feature type="transmembrane region" description="Helical" evidence="10">
    <location>
        <begin position="245"/>
        <end position="268"/>
    </location>
</feature>
<sequence>MKVVADAIREGAEGFLSTQYGTVGRWSLVVAGALFFIYLIRPVGEGAHVSSFSLALLTVLGFLLGAACSGLAGWVGVWISVRCNLRVAGAAANNQAGLALKLAFCGGAVSSIISAAMCILGISLLYSLLYASFVLGGGMKVHVIPLLLVGYGFGASFVALFMQLGGGIYTKAADVGADMCGKIESNIPEDDHRNPAVIADLVGDNVGDCAGSMADVFESIAAEIIGTMIHAGVIMKHVGAADMEGYMFFPLVVHAFDLIVSTIGIVIVRTAEERECQQLFAAAPSPHAISGDQPLQVMRRAYVVSAALALGSYFFITWSMLSTSAAPWAWWKFFLCGLLGIFSAYALIFITQYYTDYENPPVKGIARASTTGHGTNIIAGLAVGYESTAGPAVVIALTLLLSFHLGESSGLGSGSGLFGTAAATMGMLGTAVFILAMNNFGPIADNAGGIVEMSEQPENVRMVTDKLDAVGNVTKAATKGYAVGGSALATFILFRAYLDEVSEFSGHDFEVVNIAKVEVLVGGLLGIAMIFLFVGWAIDAVGKTAQEVVREVRRQFEIYPGILEGSQKPEYNTCVAIVTRAALKEMTRPALLALGTPVFIGFLFKFIGSYRGEPNLAPEVLACFMMFGSLTGLLVAVLLDNAGGAWDNAKKYIETGMHGGKGSDAHKAAVTGDTVGDPCKDTAGPALHVIITTMSTTIIVLGPLFLDRASALRH</sequence>
<dbReference type="PaxDb" id="55529-EKX54855"/>
<dbReference type="EMBL" id="JH992966">
    <property type="protein sequence ID" value="EKX54855.1"/>
    <property type="molecule type" value="Genomic_DNA"/>
</dbReference>
<evidence type="ECO:0000256" key="3">
    <source>
        <dbReference type="ARBA" id="ARBA00022448"/>
    </source>
</evidence>
<feature type="transmembrane region" description="Helical" evidence="10">
    <location>
        <begin position="590"/>
        <end position="608"/>
    </location>
</feature>
<dbReference type="HOGENOM" id="CLU_008743_3_1_1"/>
<reference evidence="11 13" key="1">
    <citation type="journal article" date="2012" name="Nature">
        <title>Algal genomes reveal evolutionary mosaicism and the fate of nucleomorphs.</title>
        <authorList>
            <consortium name="DOE Joint Genome Institute"/>
            <person name="Curtis B.A."/>
            <person name="Tanifuji G."/>
            <person name="Burki F."/>
            <person name="Gruber A."/>
            <person name="Irimia M."/>
            <person name="Maruyama S."/>
            <person name="Arias M.C."/>
            <person name="Ball S.G."/>
            <person name="Gile G.H."/>
            <person name="Hirakawa Y."/>
            <person name="Hopkins J.F."/>
            <person name="Kuo A."/>
            <person name="Rensing S.A."/>
            <person name="Schmutz J."/>
            <person name="Symeonidi A."/>
            <person name="Elias M."/>
            <person name="Eveleigh R.J."/>
            <person name="Herman E.K."/>
            <person name="Klute M.J."/>
            <person name="Nakayama T."/>
            <person name="Obornik M."/>
            <person name="Reyes-Prieto A."/>
            <person name="Armbrust E.V."/>
            <person name="Aves S.J."/>
            <person name="Beiko R.G."/>
            <person name="Coutinho P."/>
            <person name="Dacks J.B."/>
            <person name="Durnford D.G."/>
            <person name="Fast N.M."/>
            <person name="Green B.R."/>
            <person name="Grisdale C.J."/>
            <person name="Hempel F."/>
            <person name="Henrissat B."/>
            <person name="Hoppner M.P."/>
            <person name="Ishida K."/>
            <person name="Kim E."/>
            <person name="Koreny L."/>
            <person name="Kroth P.G."/>
            <person name="Liu Y."/>
            <person name="Malik S.B."/>
            <person name="Maier U.G."/>
            <person name="McRose D."/>
            <person name="Mock T."/>
            <person name="Neilson J.A."/>
            <person name="Onodera N.T."/>
            <person name="Poole A.M."/>
            <person name="Pritham E.J."/>
            <person name="Richards T.A."/>
            <person name="Rocap G."/>
            <person name="Roy S.W."/>
            <person name="Sarai C."/>
            <person name="Schaack S."/>
            <person name="Shirato S."/>
            <person name="Slamovits C.H."/>
            <person name="Spencer D.F."/>
            <person name="Suzuki S."/>
            <person name="Worden A.Z."/>
            <person name="Zauner S."/>
            <person name="Barry K."/>
            <person name="Bell C."/>
            <person name="Bharti A.K."/>
            <person name="Crow J.A."/>
            <person name="Grimwood J."/>
            <person name="Kramer R."/>
            <person name="Lindquist E."/>
            <person name="Lucas S."/>
            <person name="Salamov A."/>
            <person name="McFadden G.I."/>
            <person name="Lane C.E."/>
            <person name="Keeling P.J."/>
            <person name="Gray M.W."/>
            <person name="Grigoriev I.V."/>
            <person name="Archibald J.M."/>
        </authorList>
    </citation>
    <scope>NUCLEOTIDE SEQUENCE</scope>
    <source>
        <strain evidence="11 13">CCMP2712</strain>
    </source>
</reference>
<accession>L1K335</accession>
<proteinExistence type="inferred from homology"/>
<keyword evidence="7 10" id="KW-1133">Transmembrane helix</keyword>
<dbReference type="EnsemblProtists" id="EKX54855">
    <property type="protein sequence ID" value="EKX54855"/>
    <property type="gene ID" value="GUITHDRAFT_156810"/>
</dbReference>
<dbReference type="PANTHER" id="PTHR31998">
    <property type="entry name" value="K(+)-INSENSITIVE PYROPHOSPHATE-ENERGIZED PROTON PUMP"/>
    <property type="match status" value="1"/>
</dbReference>
<gene>
    <name evidence="11" type="ORF">GUITHDRAFT_156810</name>
</gene>
<dbReference type="GO" id="GO:0004427">
    <property type="term" value="F:inorganic diphosphate phosphatase activity"/>
    <property type="evidence" value="ECO:0007669"/>
    <property type="project" value="InterPro"/>
</dbReference>
<protein>
    <recommendedName>
        <fullName evidence="2">H(+)-exporting diphosphatase</fullName>
        <ecNumber evidence="2">7.1.3.1</ecNumber>
    </recommendedName>
</protein>
<dbReference type="PIRSF" id="PIRSF001265">
    <property type="entry name" value="H+-PPase"/>
    <property type="match status" value="1"/>
</dbReference>
<evidence type="ECO:0000256" key="9">
    <source>
        <dbReference type="ARBA" id="ARBA00023136"/>
    </source>
</evidence>
<keyword evidence="6" id="KW-1278">Translocase</keyword>
<dbReference type="AlphaFoldDB" id="L1K335"/>
<feature type="transmembrane region" description="Helical" evidence="10">
    <location>
        <begin position="52"/>
        <end position="81"/>
    </location>
</feature>
<feature type="transmembrane region" description="Helical" evidence="10">
    <location>
        <begin position="686"/>
        <end position="706"/>
    </location>
</feature>
<keyword evidence="9 10" id="KW-0472">Membrane</keyword>
<feature type="transmembrane region" description="Helical" evidence="10">
    <location>
        <begin position="417"/>
        <end position="437"/>
    </location>
</feature>
<feature type="transmembrane region" description="Helical" evidence="10">
    <location>
        <begin position="102"/>
        <end position="129"/>
    </location>
</feature>
<dbReference type="GO" id="GO:0016020">
    <property type="term" value="C:membrane"/>
    <property type="evidence" value="ECO:0007669"/>
    <property type="project" value="InterPro"/>
</dbReference>
<dbReference type="GO" id="GO:0009678">
    <property type="term" value="F:diphosphate hydrolysis-driven proton transmembrane transporter activity"/>
    <property type="evidence" value="ECO:0007669"/>
    <property type="project" value="UniProtKB-EC"/>
</dbReference>
<dbReference type="GeneID" id="17311483"/>
<evidence type="ECO:0000313" key="11">
    <source>
        <dbReference type="EMBL" id="EKX54855.1"/>
    </source>
</evidence>
<evidence type="ECO:0000256" key="7">
    <source>
        <dbReference type="ARBA" id="ARBA00022989"/>
    </source>
</evidence>
<feature type="transmembrane region" description="Helical" evidence="10">
    <location>
        <begin position="23"/>
        <end position="40"/>
    </location>
</feature>
<keyword evidence="13" id="KW-1185">Reference proteome</keyword>
<feature type="transmembrane region" description="Helical" evidence="10">
    <location>
        <begin position="519"/>
        <end position="538"/>
    </location>
</feature>
<evidence type="ECO:0000313" key="13">
    <source>
        <dbReference type="Proteomes" id="UP000011087"/>
    </source>
</evidence>
<feature type="transmembrane region" description="Helical" evidence="10">
    <location>
        <begin position="301"/>
        <end position="321"/>
    </location>
</feature>
<dbReference type="GO" id="GO:0012505">
    <property type="term" value="C:endomembrane system"/>
    <property type="evidence" value="ECO:0007669"/>
    <property type="project" value="UniProtKB-SubCell"/>
</dbReference>
<dbReference type="eggNOG" id="ENOG502QPJC">
    <property type="taxonomic scope" value="Eukaryota"/>
</dbReference>
<evidence type="ECO:0000256" key="8">
    <source>
        <dbReference type="ARBA" id="ARBA00023065"/>
    </source>
</evidence>
<evidence type="ECO:0000256" key="1">
    <source>
        <dbReference type="ARBA" id="ARBA00004127"/>
    </source>
</evidence>
<feature type="transmembrane region" description="Helical" evidence="10">
    <location>
        <begin position="388"/>
        <end position="405"/>
    </location>
</feature>
<dbReference type="NCBIfam" id="NF001953">
    <property type="entry name" value="PRK00733.2-1"/>
    <property type="match status" value="1"/>
</dbReference>
<dbReference type="Proteomes" id="UP000011087">
    <property type="component" value="Unassembled WGS sequence"/>
</dbReference>
<dbReference type="KEGG" id="gtt:GUITHDRAFT_156810"/>
<reference evidence="12" key="3">
    <citation type="submission" date="2016-03" db="UniProtKB">
        <authorList>
            <consortium name="EnsemblProtists"/>
        </authorList>
    </citation>
    <scope>IDENTIFICATION</scope>
</reference>
<keyword evidence="8" id="KW-0406">Ion transport</keyword>
<evidence type="ECO:0000256" key="4">
    <source>
        <dbReference type="ARBA" id="ARBA00022692"/>
    </source>
</evidence>
<comment type="subcellular location">
    <subcellularLocation>
        <location evidence="1">Endomembrane system</location>
        <topology evidence="1">Multi-pass membrane protein</topology>
    </subcellularLocation>
</comment>
<dbReference type="RefSeq" id="XP_005841835.1">
    <property type="nucleotide sequence ID" value="XM_005841778.1"/>
</dbReference>
<feature type="transmembrane region" description="Helical" evidence="10">
    <location>
        <begin position="141"/>
        <end position="162"/>
    </location>
</feature>
<reference evidence="13" key="2">
    <citation type="submission" date="2012-11" db="EMBL/GenBank/DDBJ databases">
        <authorList>
            <person name="Kuo A."/>
            <person name="Curtis B.A."/>
            <person name="Tanifuji G."/>
            <person name="Burki F."/>
            <person name="Gruber A."/>
            <person name="Irimia M."/>
            <person name="Maruyama S."/>
            <person name="Arias M.C."/>
            <person name="Ball S.G."/>
            <person name="Gile G.H."/>
            <person name="Hirakawa Y."/>
            <person name="Hopkins J.F."/>
            <person name="Rensing S.A."/>
            <person name="Schmutz J."/>
            <person name="Symeonidi A."/>
            <person name="Elias M."/>
            <person name="Eveleigh R.J."/>
            <person name="Herman E.K."/>
            <person name="Klute M.J."/>
            <person name="Nakayama T."/>
            <person name="Obornik M."/>
            <person name="Reyes-Prieto A."/>
            <person name="Armbrust E.V."/>
            <person name="Aves S.J."/>
            <person name="Beiko R.G."/>
            <person name="Coutinho P."/>
            <person name="Dacks J.B."/>
            <person name="Durnford D.G."/>
            <person name="Fast N.M."/>
            <person name="Green B.R."/>
            <person name="Grisdale C."/>
            <person name="Hempe F."/>
            <person name="Henrissat B."/>
            <person name="Hoppner M.P."/>
            <person name="Ishida K.-I."/>
            <person name="Kim E."/>
            <person name="Koreny L."/>
            <person name="Kroth P.G."/>
            <person name="Liu Y."/>
            <person name="Malik S.-B."/>
            <person name="Maier U.G."/>
            <person name="McRose D."/>
            <person name="Mock T."/>
            <person name="Neilson J.A."/>
            <person name="Onodera N.T."/>
            <person name="Poole A.M."/>
            <person name="Pritham E.J."/>
            <person name="Richards T.A."/>
            <person name="Rocap G."/>
            <person name="Roy S.W."/>
            <person name="Sarai C."/>
            <person name="Schaack S."/>
            <person name="Shirato S."/>
            <person name="Slamovits C.H."/>
            <person name="Spencer D.F."/>
            <person name="Suzuki S."/>
            <person name="Worden A.Z."/>
            <person name="Zauner S."/>
            <person name="Barry K."/>
            <person name="Bell C."/>
            <person name="Bharti A.K."/>
            <person name="Crow J.A."/>
            <person name="Grimwood J."/>
            <person name="Kramer R."/>
            <person name="Lindquist E."/>
            <person name="Lucas S."/>
            <person name="Salamov A."/>
            <person name="McFadden G.I."/>
            <person name="Lane C.E."/>
            <person name="Keeling P.J."/>
            <person name="Gray M.W."/>
            <person name="Grigoriev I.V."/>
            <person name="Archibald J.M."/>
        </authorList>
    </citation>
    <scope>NUCLEOTIDE SEQUENCE</scope>
    <source>
        <strain evidence="13">CCMP2712</strain>
    </source>
</reference>
<dbReference type="OrthoDB" id="5210at2759"/>
<dbReference type="InterPro" id="IPR004131">
    <property type="entry name" value="PPase-energised_H-pump"/>
</dbReference>
<dbReference type="Pfam" id="PF03030">
    <property type="entry name" value="H_PPase"/>
    <property type="match status" value="1"/>
</dbReference>
<organism evidence="11">
    <name type="scientific">Guillardia theta (strain CCMP2712)</name>
    <name type="common">Cryptophyte</name>
    <dbReference type="NCBI Taxonomy" id="905079"/>
    <lineage>
        <taxon>Eukaryota</taxon>
        <taxon>Cryptophyceae</taxon>
        <taxon>Pyrenomonadales</taxon>
        <taxon>Geminigeraceae</taxon>
        <taxon>Guillardia</taxon>
    </lineage>
</organism>
<evidence type="ECO:0000313" key="12">
    <source>
        <dbReference type="EnsemblProtists" id="EKX54855"/>
    </source>
</evidence>
<feature type="transmembrane region" description="Helical" evidence="10">
    <location>
        <begin position="333"/>
        <end position="354"/>
    </location>
</feature>
<dbReference type="EC" id="7.1.3.1" evidence="2"/>
<keyword evidence="4 10" id="KW-0812">Transmembrane</keyword>
<keyword evidence="5" id="KW-0460">Magnesium</keyword>
<evidence type="ECO:0000256" key="10">
    <source>
        <dbReference type="SAM" id="Phobius"/>
    </source>
</evidence>
<name>L1K335_GUITC</name>
<dbReference type="NCBIfam" id="NF001960">
    <property type="entry name" value="PRK00733.3-5"/>
    <property type="match status" value="1"/>
</dbReference>
<evidence type="ECO:0000256" key="5">
    <source>
        <dbReference type="ARBA" id="ARBA00022842"/>
    </source>
</evidence>
<dbReference type="OMA" id="ARTCYNK"/>
<feature type="transmembrane region" description="Helical" evidence="10">
    <location>
        <begin position="620"/>
        <end position="639"/>
    </location>
</feature>
<evidence type="ECO:0000256" key="2">
    <source>
        <dbReference type="ARBA" id="ARBA00013242"/>
    </source>
</evidence>